<keyword evidence="1" id="KW-0694">RNA-binding</keyword>
<accession>A0ABQ7P0Z5</accession>
<dbReference type="SMART" id="SM00343">
    <property type="entry name" value="ZnF_C2HC"/>
    <property type="match status" value="1"/>
</dbReference>
<feature type="compositionally biased region" description="Basic and acidic residues" evidence="3">
    <location>
        <begin position="620"/>
        <end position="632"/>
    </location>
</feature>
<feature type="region of interest" description="Disordered" evidence="3">
    <location>
        <begin position="1"/>
        <end position="22"/>
    </location>
</feature>
<protein>
    <recommendedName>
        <fullName evidence="8">CCHC-type domain-containing protein</fullName>
    </recommendedName>
</protein>
<reference evidence="6 7" key="1">
    <citation type="journal article" date="2020" name="bioRxiv">
        <title>Whole genome comparisons of ergot fungi reveals the divergence and evolution of species within the genus Claviceps are the result of varying mechanisms driving genome evolution and host range expansion.</title>
        <authorList>
            <person name="Wyka S.A."/>
            <person name="Mondo S.J."/>
            <person name="Liu M."/>
            <person name="Dettman J."/>
            <person name="Nalam V."/>
            <person name="Broders K.D."/>
        </authorList>
    </citation>
    <scope>NUCLEOTIDE SEQUENCE [LARGE SCALE GENOMIC DNA]</scope>
    <source>
        <strain evidence="6 7">LM583</strain>
    </source>
</reference>
<feature type="region of interest" description="Disordered" evidence="3">
    <location>
        <begin position="555"/>
        <end position="575"/>
    </location>
</feature>
<keyword evidence="7" id="KW-1185">Reference proteome</keyword>
<proteinExistence type="predicted"/>
<dbReference type="PROSITE" id="PS50994">
    <property type="entry name" value="INTEGRASE"/>
    <property type="match status" value="1"/>
</dbReference>
<keyword evidence="2" id="KW-0479">Metal-binding</keyword>
<feature type="compositionally biased region" description="Low complexity" evidence="3">
    <location>
        <begin position="367"/>
        <end position="380"/>
    </location>
</feature>
<dbReference type="Pfam" id="PF00098">
    <property type="entry name" value="zf-CCHC"/>
    <property type="match status" value="1"/>
</dbReference>
<sequence length="962" mass="107588">MSAAATDTGSPRPRAKLPPMGEVGMYDGTEPAQRWLKRLEVLFAGANDGETVDASTFIKIIDVSLTRSAAAFADSSAHLREIMKRAGEGNAVDADLDVVKRLFQDKYPLTFLPEERDQPINPELRQGETEVLEAYYSRCQSLVVRSGGRDKPLDPLDKLSQAEGYILRDFIFKFVNGLYDKDLMQEAISHSALAVDSLRQAMDIVTRAAGILSAKATSAKLSARDTRTALMEELITSHLGCSADEALSRTYQLPPGFMETFGRTGQPTPASVNTLLTQLQPSIAQFRNSARSYQVTTPQQLEVVPVHQNHRVVPVYQNQVAPPVYQNQHVAPAQPIQQVAPVYQNQQVAPAQPGQQVAPAQPIQQVAPVNQDQQAAAAYRDPYRPRQPRPYQQRENPAWRQPDDTVVTQITHARPSLRPARESTNPYINGTVPLPRGVVCYRCGIDGHIAAECTEQHNLLRKWEVAWLKSMSVPPVRDDGTWVPGRVNARLAQVYLERDVTNYDEPGDATDTGVVARYVAVEPRSEPLDSECQQLVRYGELIRARPTKACTEEVDARRASMQPRVEEVTDEEDGEAPLQPLLTSLRRAEQSTLETVAQGALWVMTLLSEAEPHPKKRKGMPIDELSKEETEQRGPAPLVREETIRKNARVLSQIWGRRGLGLIDWQELAGRISVPMSLLDLWQISPDLSRQFGKLYLRVAVPWKRSRKKVSFALEEKSVGLAGGVKRKAQVKIRLSLAPEGFYTDSGPAFASAELSSFFRKKGIGLLYAPRQSHKSVGLVEVSNQILQAVLSPIEVLYRLTRRLPTGVQSFLSQLSIDWNKEFCDALAWPSEDALSGDTRVFWVARVEERRSEIEFKGQVEAAARRCRHEQRNSKPFAPGELVMVVPEGKPPKLQPRLQGPFKIKAQTGRLSYQLVNLDGSKIRGGSDYDFHEDALKRFEPRIGYLQSPWDELLLGRTKLRR</sequence>
<organism evidence="6 7">
    <name type="scientific">Claviceps arundinis</name>
    <dbReference type="NCBI Taxonomy" id="1623583"/>
    <lineage>
        <taxon>Eukaryota</taxon>
        <taxon>Fungi</taxon>
        <taxon>Dikarya</taxon>
        <taxon>Ascomycota</taxon>
        <taxon>Pezizomycotina</taxon>
        <taxon>Sordariomycetes</taxon>
        <taxon>Hypocreomycetidae</taxon>
        <taxon>Hypocreales</taxon>
        <taxon>Clavicipitaceae</taxon>
        <taxon>Claviceps</taxon>
    </lineage>
</organism>
<evidence type="ECO:0000256" key="1">
    <source>
        <dbReference type="ARBA" id="ARBA00022884"/>
    </source>
</evidence>
<feature type="region of interest" description="Disordered" evidence="3">
    <location>
        <begin position="612"/>
        <end position="637"/>
    </location>
</feature>
<dbReference type="InterPro" id="IPR001584">
    <property type="entry name" value="Integrase_cat-core"/>
</dbReference>
<evidence type="ECO:0000259" key="4">
    <source>
        <dbReference type="PROSITE" id="PS50158"/>
    </source>
</evidence>
<evidence type="ECO:0000256" key="2">
    <source>
        <dbReference type="PROSITE-ProRule" id="PRU00047"/>
    </source>
</evidence>
<feature type="domain" description="CCHC-type" evidence="4">
    <location>
        <begin position="440"/>
        <end position="455"/>
    </location>
</feature>
<evidence type="ECO:0008006" key="8">
    <source>
        <dbReference type="Google" id="ProtNLM"/>
    </source>
</evidence>
<keyword evidence="2" id="KW-0863">Zinc-finger</keyword>
<dbReference type="EMBL" id="SRPR01000780">
    <property type="protein sequence ID" value="KAG5950641.1"/>
    <property type="molecule type" value="Genomic_DNA"/>
</dbReference>
<dbReference type="InterPro" id="IPR012337">
    <property type="entry name" value="RNaseH-like_sf"/>
</dbReference>
<evidence type="ECO:0000256" key="3">
    <source>
        <dbReference type="SAM" id="MobiDB-lite"/>
    </source>
</evidence>
<dbReference type="SUPFAM" id="SSF53098">
    <property type="entry name" value="Ribonuclease H-like"/>
    <property type="match status" value="1"/>
</dbReference>
<keyword evidence="2" id="KW-0862">Zinc</keyword>
<dbReference type="Gene3D" id="3.30.420.10">
    <property type="entry name" value="Ribonuclease H-like superfamily/Ribonuclease H"/>
    <property type="match status" value="1"/>
</dbReference>
<feature type="region of interest" description="Disordered" evidence="3">
    <location>
        <begin position="367"/>
        <end position="400"/>
    </location>
</feature>
<gene>
    <name evidence="6" type="ORF">E4U57_007516</name>
</gene>
<name>A0ABQ7P0Z5_9HYPO</name>
<evidence type="ECO:0000259" key="5">
    <source>
        <dbReference type="PROSITE" id="PS50994"/>
    </source>
</evidence>
<feature type="domain" description="Integrase catalytic" evidence="5">
    <location>
        <begin position="671"/>
        <end position="840"/>
    </location>
</feature>
<evidence type="ECO:0000313" key="6">
    <source>
        <dbReference type="EMBL" id="KAG5950641.1"/>
    </source>
</evidence>
<comment type="caution">
    <text evidence="6">The sequence shown here is derived from an EMBL/GenBank/DDBJ whole genome shotgun (WGS) entry which is preliminary data.</text>
</comment>
<evidence type="ECO:0000313" key="7">
    <source>
        <dbReference type="Proteomes" id="UP000742024"/>
    </source>
</evidence>
<dbReference type="Proteomes" id="UP000742024">
    <property type="component" value="Unassembled WGS sequence"/>
</dbReference>
<dbReference type="InterPro" id="IPR036397">
    <property type="entry name" value="RNaseH_sf"/>
</dbReference>
<dbReference type="InterPro" id="IPR001878">
    <property type="entry name" value="Znf_CCHC"/>
</dbReference>
<dbReference type="PROSITE" id="PS50158">
    <property type="entry name" value="ZF_CCHC"/>
    <property type="match status" value="1"/>
</dbReference>